<dbReference type="AlphaFoldDB" id="A0A9P0PTJ1"/>
<comment type="caution">
    <text evidence="2">The sequence shown here is derived from an EMBL/GenBank/DDBJ whole genome shotgun (WGS) entry which is preliminary data.</text>
</comment>
<accession>A0A9P0PTJ1</accession>
<evidence type="ECO:0000256" key="1">
    <source>
        <dbReference type="SAM" id="MobiDB-lite"/>
    </source>
</evidence>
<keyword evidence="3" id="KW-1185">Reference proteome</keyword>
<gene>
    <name evidence="2" type="ORF">ACAOBT_LOCUS24353</name>
</gene>
<feature type="region of interest" description="Disordered" evidence="1">
    <location>
        <begin position="47"/>
        <end position="84"/>
    </location>
</feature>
<proteinExistence type="predicted"/>
<organism evidence="2 3">
    <name type="scientific">Acanthoscelides obtectus</name>
    <name type="common">Bean weevil</name>
    <name type="synonym">Bruchus obtectus</name>
    <dbReference type="NCBI Taxonomy" id="200917"/>
    <lineage>
        <taxon>Eukaryota</taxon>
        <taxon>Metazoa</taxon>
        <taxon>Ecdysozoa</taxon>
        <taxon>Arthropoda</taxon>
        <taxon>Hexapoda</taxon>
        <taxon>Insecta</taxon>
        <taxon>Pterygota</taxon>
        <taxon>Neoptera</taxon>
        <taxon>Endopterygota</taxon>
        <taxon>Coleoptera</taxon>
        <taxon>Polyphaga</taxon>
        <taxon>Cucujiformia</taxon>
        <taxon>Chrysomeloidea</taxon>
        <taxon>Chrysomelidae</taxon>
        <taxon>Bruchinae</taxon>
        <taxon>Bruchini</taxon>
        <taxon>Acanthoscelides</taxon>
    </lineage>
</organism>
<evidence type="ECO:0000313" key="2">
    <source>
        <dbReference type="EMBL" id="CAH1998396.1"/>
    </source>
</evidence>
<evidence type="ECO:0000313" key="3">
    <source>
        <dbReference type="Proteomes" id="UP001152888"/>
    </source>
</evidence>
<dbReference type="EMBL" id="CAKOFQ010007327">
    <property type="protein sequence ID" value="CAH1998396.1"/>
    <property type="molecule type" value="Genomic_DNA"/>
</dbReference>
<protein>
    <submittedName>
        <fullName evidence="2">Uncharacterized protein</fullName>
    </submittedName>
</protein>
<reference evidence="2" key="1">
    <citation type="submission" date="2022-03" db="EMBL/GenBank/DDBJ databases">
        <authorList>
            <person name="Sayadi A."/>
        </authorList>
    </citation>
    <scope>NUCLEOTIDE SEQUENCE</scope>
</reference>
<sequence>MEANDDKIKVLQDTSRMTVSFRQERVPHQNTCAGIYIDLMKMDQTMNLNHSQKTRNKESSKSVQQFRRSSVTYTTHVHKKKMSE</sequence>
<feature type="compositionally biased region" description="Polar residues" evidence="1">
    <location>
        <begin position="61"/>
        <end position="75"/>
    </location>
</feature>
<name>A0A9P0PTJ1_ACAOB</name>
<dbReference type="Proteomes" id="UP001152888">
    <property type="component" value="Unassembled WGS sequence"/>
</dbReference>